<keyword evidence="2" id="KW-0547">Nucleotide-binding</keyword>
<evidence type="ECO:0000313" key="6">
    <source>
        <dbReference type="Proteomes" id="UP000555828"/>
    </source>
</evidence>
<dbReference type="InterPro" id="IPR051094">
    <property type="entry name" value="Diverse_Catalytic_Enzymes"/>
</dbReference>
<dbReference type="Proteomes" id="UP000555828">
    <property type="component" value="Unassembled WGS sequence"/>
</dbReference>
<dbReference type="InterPro" id="IPR005249">
    <property type="entry name" value="YqeK"/>
</dbReference>
<evidence type="ECO:0000256" key="1">
    <source>
        <dbReference type="ARBA" id="ARBA00022723"/>
    </source>
</evidence>
<dbReference type="Gene3D" id="1.10.3210.10">
    <property type="entry name" value="Hypothetical protein af1432"/>
    <property type="match status" value="1"/>
</dbReference>
<dbReference type="PANTHER" id="PTHR35795:SF1">
    <property type="entry name" value="BIS(5'-NUCLEOSYL)-TETRAPHOSPHATASE, SYMMETRICAL"/>
    <property type="match status" value="1"/>
</dbReference>
<comment type="caution">
    <text evidence="5">The sequence shown here is derived from an EMBL/GenBank/DDBJ whole genome shotgun (WGS) entry which is preliminary data.</text>
</comment>
<sequence>MIVDIDEIKNVVSLLVSKDRLLHVEGTAKFAKTLARVHGLDGNIAEFIGYAHDIFRDINQEKLLKLARGYNLILTDEEKLHPILLHGKLAAEFLRFRFNVEDEELLDAVRYHTSGYKNFGIYGKLLFLADSLEETRNYPNVNKLREIAFKDIEMGYFEVLRNKLIYAIERNLFILKESIESWNELIRKRKGGSI</sequence>
<evidence type="ECO:0000256" key="2">
    <source>
        <dbReference type="ARBA" id="ARBA00022741"/>
    </source>
</evidence>
<gene>
    <name evidence="5" type="ORF">HNP65_000902</name>
</gene>
<dbReference type="SUPFAM" id="SSF109604">
    <property type="entry name" value="HD-domain/PDEase-like"/>
    <property type="match status" value="1"/>
</dbReference>
<keyword evidence="1" id="KW-0479">Metal-binding</keyword>
<protein>
    <submittedName>
        <fullName evidence="5">Putative HD superfamily hydrolase involved in NAD metabolism</fullName>
    </submittedName>
</protein>
<proteinExistence type="predicted"/>
<organism evidence="5 6">
    <name type="scientific">Thermosipho japonicus</name>
    <dbReference type="NCBI Taxonomy" id="90323"/>
    <lineage>
        <taxon>Bacteria</taxon>
        <taxon>Thermotogati</taxon>
        <taxon>Thermotogota</taxon>
        <taxon>Thermotogae</taxon>
        <taxon>Thermotogales</taxon>
        <taxon>Fervidobacteriaceae</taxon>
        <taxon>Thermosipho</taxon>
    </lineage>
</organism>
<accession>A0A841GMS9</accession>
<dbReference type="InterPro" id="IPR006674">
    <property type="entry name" value="HD_domain"/>
</dbReference>
<name>A0A841GMS9_9BACT</name>
<dbReference type="RefSeq" id="WP_184619142.1">
    <property type="nucleotide sequence ID" value="NZ_JACHEX010000002.1"/>
</dbReference>
<dbReference type="GO" id="GO:0016787">
    <property type="term" value="F:hydrolase activity"/>
    <property type="evidence" value="ECO:0007669"/>
    <property type="project" value="UniProtKB-KW"/>
</dbReference>
<dbReference type="AlphaFoldDB" id="A0A841GMS9"/>
<dbReference type="PANTHER" id="PTHR35795">
    <property type="entry name" value="SLR1885 PROTEIN"/>
    <property type="match status" value="1"/>
</dbReference>
<feature type="domain" description="HD" evidence="4">
    <location>
        <begin position="22"/>
        <end position="133"/>
    </location>
</feature>
<evidence type="ECO:0000313" key="5">
    <source>
        <dbReference type="EMBL" id="MBB6062464.1"/>
    </source>
</evidence>
<dbReference type="GO" id="GO:0000166">
    <property type="term" value="F:nucleotide binding"/>
    <property type="evidence" value="ECO:0007669"/>
    <property type="project" value="UniProtKB-KW"/>
</dbReference>
<keyword evidence="3 5" id="KW-0378">Hydrolase</keyword>
<keyword evidence="6" id="KW-1185">Reference proteome</keyword>
<dbReference type="Pfam" id="PF01966">
    <property type="entry name" value="HD"/>
    <property type="match status" value="1"/>
</dbReference>
<reference evidence="5 6" key="1">
    <citation type="submission" date="2020-08" db="EMBL/GenBank/DDBJ databases">
        <title>Genomic Encyclopedia of Type Strains, Phase IV (KMG-IV): sequencing the most valuable type-strain genomes for metagenomic binning, comparative biology and taxonomic classification.</title>
        <authorList>
            <person name="Goeker M."/>
        </authorList>
    </citation>
    <scope>NUCLEOTIDE SEQUENCE [LARGE SCALE GENOMIC DNA]</scope>
    <source>
        <strain evidence="5 6">DSM 13481</strain>
    </source>
</reference>
<dbReference type="NCBIfam" id="TIGR00488">
    <property type="entry name" value="bis(5'-nucleosyl)-tetraphosphatase (symmetrical) YqeK"/>
    <property type="match status" value="1"/>
</dbReference>
<dbReference type="GO" id="GO:0046872">
    <property type="term" value="F:metal ion binding"/>
    <property type="evidence" value="ECO:0007669"/>
    <property type="project" value="UniProtKB-KW"/>
</dbReference>
<evidence type="ECO:0000256" key="3">
    <source>
        <dbReference type="ARBA" id="ARBA00022801"/>
    </source>
</evidence>
<dbReference type="EMBL" id="JACHEX010000002">
    <property type="protein sequence ID" value="MBB6062464.1"/>
    <property type="molecule type" value="Genomic_DNA"/>
</dbReference>
<evidence type="ECO:0000259" key="4">
    <source>
        <dbReference type="Pfam" id="PF01966"/>
    </source>
</evidence>